<name>A0A8S5NH99_9CAUD</name>
<proteinExistence type="predicted"/>
<organism evidence="2">
    <name type="scientific">Myoviridae sp. ct7bD4</name>
    <dbReference type="NCBI Taxonomy" id="2826618"/>
    <lineage>
        <taxon>Viruses</taxon>
        <taxon>Duplodnaviria</taxon>
        <taxon>Heunggongvirae</taxon>
        <taxon>Uroviricota</taxon>
        <taxon>Caudoviricetes</taxon>
    </lineage>
</organism>
<evidence type="ECO:0000313" key="2">
    <source>
        <dbReference type="EMBL" id="DAD94041.1"/>
    </source>
</evidence>
<sequence length="61" mass="6754">MLTAIKVIGFILIIGAMGSLELDRVSFGGLMMQCLLGLLMIVSANQHERITYLKRQLHGTH</sequence>
<evidence type="ECO:0000256" key="1">
    <source>
        <dbReference type="SAM" id="Phobius"/>
    </source>
</evidence>
<keyword evidence="1" id="KW-0472">Membrane</keyword>
<feature type="transmembrane region" description="Helical" evidence="1">
    <location>
        <begin position="25"/>
        <end position="45"/>
    </location>
</feature>
<reference evidence="2" key="1">
    <citation type="journal article" date="2021" name="Proc. Natl. Acad. Sci. U.S.A.">
        <title>A Catalog of Tens of Thousands of Viruses from Human Metagenomes Reveals Hidden Associations with Chronic Diseases.</title>
        <authorList>
            <person name="Tisza M.J."/>
            <person name="Buck C.B."/>
        </authorList>
    </citation>
    <scope>NUCLEOTIDE SEQUENCE</scope>
    <source>
        <strain evidence="2">Ct7bD4</strain>
    </source>
</reference>
<keyword evidence="1" id="KW-0812">Transmembrane</keyword>
<accession>A0A8S5NH99</accession>
<protein>
    <submittedName>
        <fullName evidence="2">Uncharacterized protein</fullName>
    </submittedName>
</protein>
<dbReference type="EMBL" id="BK015172">
    <property type="protein sequence ID" value="DAD94041.1"/>
    <property type="molecule type" value="Genomic_DNA"/>
</dbReference>
<keyword evidence="1" id="KW-1133">Transmembrane helix</keyword>